<accession>A0AAD5MW99</accession>
<sequence>MKLKSSDRNPQNAIACDSNRLLKAVCRLATSVGLHRLRKDVSEQSVQVLEKFADDILDEAS</sequence>
<comment type="caution">
    <text evidence="1">The sequence shown here is derived from an EMBL/GenBank/DDBJ whole genome shotgun (WGS) entry which is preliminary data.</text>
</comment>
<proteinExistence type="predicted"/>
<keyword evidence="2" id="KW-1185">Reference proteome</keyword>
<reference evidence="1" key="1">
    <citation type="submission" date="2021-06" db="EMBL/GenBank/DDBJ databases">
        <title>Parelaphostrongylus tenuis whole genome reference sequence.</title>
        <authorList>
            <person name="Garwood T.J."/>
            <person name="Larsen P.A."/>
            <person name="Fountain-Jones N.M."/>
            <person name="Garbe J.R."/>
            <person name="Macchietto M.G."/>
            <person name="Kania S.A."/>
            <person name="Gerhold R.W."/>
            <person name="Richards J.E."/>
            <person name="Wolf T.M."/>
        </authorList>
    </citation>
    <scope>NUCLEOTIDE SEQUENCE</scope>
    <source>
        <strain evidence="1">MNPRO001-30</strain>
        <tissue evidence="1">Meninges</tissue>
    </source>
</reference>
<name>A0AAD5MW99_PARTN</name>
<evidence type="ECO:0000313" key="1">
    <source>
        <dbReference type="EMBL" id="KAJ1363893.1"/>
    </source>
</evidence>
<protein>
    <submittedName>
        <fullName evidence="1">Uncharacterized protein</fullName>
    </submittedName>
</protein>
<evidence type="ECO:0000313" key="2">
    <source>
        <dbReference type="Proteomes" id="UP001196413"/>
    </source>
</evidence>
<dbReference type="EMBL" id="JAHQIW010004829">
    <property type="protein sequence ID" value="KAJ1363893.1"/>
    <property type="molecule type" value="Genomic_DNA"/>
</dbReference>
<dbReference type="AlphaFoldDB" id="A0AAD5MW99"/>
<organism evidence="1 2">
    <name type="scientific">Parelaphostrongylus tenuis</name>
    <name type="common">Meningeal worm</name>
    <dbReference type="NCBI Taxonomy" id="148309"/>
    <lineage>
        <taxon>Eukaryota</taxon>
        <taxon>Metazoa</taxon>
        <taxon>Ecdysozoa</taxon>
        <taxon>Nematoda</taxon>
        <taxon>Chromadorea</taxon>
        <taxon>Rhabditida</taxon>
        <taxon>Rhabditina</taxon>
        <taxon>Rhabditomorpha</taxon>
        <taxon>Strongyloidea</taxon>
        <taxon>Metastrongylidae</taxon>
        <taxon>Parelaphostrongylus</taxon>
    </lineage>
</organism>
<dbReference type="Proteomes" id="UP001196413">
    <property type="component" value="Unassembled WGS sequence"/>
</dbReference>
<gene>
    <name evidence="1" type="ORF">KIN20_023853</name>
</gene>